<dbReference type="EMBL" id="MU277095">
    <property type="protein sequence ID" value="KAI0037313.1"/>
    <property type="molecule type" value="Genomic_DNA"/>
</dbReference>
<organism evidence="1 2">
    <name type="scientific">Auriscalpium vulgare</name>
    <dbReference type="NCBI Taxonomy" id="40419"/>
    <lineage>
        <taxon>Eukaryota</taxon>
        <taxon>Fungi</taxon>
        <taxon>Dikarya</taxon>
        <taxon>Basidiomycota</taxon>
        <taxon>Agaricomycotina</taxon>
        <taxon>Agaricomycetes</taxon>
        <taxon>Russulales</taxon>
        <taxon>Auriscalpiaceae</taxon>
        <taxon>Auriscalpium</taxon>
    </lineage>
</organism>
<proteinExistence type="predicted"/>
<evidence type="ECO:0000313" key="2">
    <source>
        <dbReference type="Proteomes" id="UP000814033"/>
    </source>
</evidence>
<protein>
    <submittedName>
        <fullName evidence="1">Uncharacterized protein</fullName>
    </submittedName>
</protein>
<reference evidence="1" key="2">
    <citation type="journal article" date="2022" name="New Phytol.">
        <title>Evolutionary transition to the ectomycorrhizal habit in the genomes of a hyperdiverse lineage of mushroom-forming fungi.</title>
        <authorList>
            <person name="Looney B."/>
            <person name="Miyauchi S."/>
            <person name="Morin E."/>
            <person name="Drula E."/>
            <person name="Courty P.E."/>
            <person name="Kohler A."/>
            <person name="Kuo A."/>
            <person name="LaButti K."/>
            <person name="Pangilinan J."/>
            <person name="Lipzen A."/>
            <person name="Riley R."/>
            <person name="Andreopoulos W."/>
            <person name="He G."/>
            <person name="Johnson J."/>
            <person name="Nolan M."/>
            <person name="Tritt A."/>
            <person name="Barry K.W."/>
            <person name="Grigoriev I.V."/>
            <person name="Nagy L.G."/>
            <person name="Hibbett D."/>
            <person name="Henrissat B."/>
            <person name="Matheny P.B."/>
            <person name="Labbe J."/>
            <person name="Martin F.M."/>
        </authorList>
    </citation>
    <scope>NUCLEOTIDE SEQUENCE</scope>
    <source>
        <strain evidence="1">FP105234-sp</strain>
    </source>
</reference>
<name>A0ACB8R0I7_9AGAM</name>
<keyword evidence="2" id="KW-1185">Reference proteome</keyword>
<evidence type="ECO:0000313" key="1">
    <source>
        <dbReference type="EMBL" id="KAI0037313.1"/>
    </source>
</evidence>
<comment type="caution">
    <text evidence="1">The sequence shown here is derived from an EMBL/GenBank/DDBJ whole genome shotgun (WGS) entry which is preliminary data.</text>
</comment>
<sequence length="63" mass="6496">MSMQPEANGGGGRRTRSDAGGGATTVTSVLESASLLIAYLIPLVQFVLSNFTIESSTCSTSTR</sequence>
<accession>A0ACB8R0I7</accession>
<gene>
    <name evidence="1" type="ORF">FA95DRAFT_1614354</name>
</gene>
<reference evidence="1" key="1">
    <citation type="submission" date="2021-02" db="EMBL/GenBank/DDBJ databases">
        <authorList>
            <consortium name="DOE Joint Genome Institute"/>
            <person name="Ahrendt S."/>
            <person name="Looney B.P."/>
            <person name="Miyauchi S."/>
            <person name="Morin E."/>
            <person name="Drula E."/>
            <person name="Courty P.E."/>
            <person name="Chicoki N."/>
            <person name="Fauchery L."/>
            <person name="Kohler A."/>
            <person name="Kuo A."/>
            <person name="Labutti K."/>
            <person name="Pangilinan J."/>
            <person name="Lipzen A."/>
            <person name="Riley R."/>
            <person name="Andreopoulos W."/>
            <person name="He G."/>
            <person name="Johnson J."/>
            <person name="Barry K.W."/>
            <person name="Grigoriev I.V."/>
            <person name="Nagy L."/>
            <person name="Hibbett D."/>
            <person name="Henrissat B."/>
            <person name="Matheny P.B."/>
            <person name="Labbe J."/>
            <person name="Martin F."/>
        </authorList>
    </citation>
    <scope>NUCLEOTIDE SEQUENCE</scope>
    <source>
        <strain evidence="1">FP105234-sp</strain>
    </source>
</reference>
<dbReference type="Proteomes" id="UP000814033">
    <property type="component" value="Unassembled WGS sequence"/>
</dbReference>